<evidence type="ECO:0000313" key="2">
    <source>
        <dbReference type="Proteomes" id="UP000290572"/>
    </source>
</evidence>
<proteinExistence type="predicted"/>
<accession>A0A498LTV2</accession>
<protein>
    <submittedName>
        <fullName evidence="1">Uncharacterized protein</fullName>
    </submittedName>
</protein>
<dbReference type="Proteomes" id="UP000290572">
    <property type="component" value="Unassembled WGS sequence"/>
</dbReference>
<comment type="caution">
    <text evidence="1">The sequence shown here is derived from an EMBL/GenBank/DDBJ whole genome shotgun (WGS) entry which is preliminary data.</text>
</comment>
<keyword evidence="2" id="KW-1185">Reference proteome</keyword>
<sequence length="98" mass="10823">MYHIATQQNQTSEDQSPFVTISPVETSSQVFADVEREDDLNAPDGSLQQQAVKESTIPHGSSILHKVEVNVQEQFCNAANRSGYLAWLKTVGKRISSC</sequence>
<dbReference type="EMBL" id="QBIY01013152">
    <property type="protein sequence ID" value="RXN11112.1"/>
    <property type="molecule type" value="Genomic_DNA"/>
</dbReference>
<dbReference type="AlphaFoldDB" id="A0A498LTV2"/>
<evidence type="ECO:0000313" key="1">
    <source>
        <dbReference type="EMBL" id="RXN11112.1"/>
    </source>
</evidence>
<name>A0A498LTV2_LABRO</name>
<gene>
    <name evidence="1" type="ORF">ROHU_010684</name>
</gene>
<organism evidence="1 2">
    <name type="scientific">Labeo rohita</name>
    <name type="common">Indian major carp</name>
    <name type="synonym">Cyprinus rohita</name>
    <dbReference type="NCBI Taxonomy" id="84645"/>
    <lineage>
        <taxon>Eukaryota</taxon>
        <taxon>Metazoa</taxon>
        <taxon>Chordata</taxon>
        <taxon>Craniata</taxon>
        <taxon>Vertebrata</taxon>
        <taxon>Euteleostomi</taxon>
        <taxon>Actinopterygii</taxon>
        <taxon>Neopterygii</taxon>
        <taxon>Teleostei</taxon>
        <taxon>Ostariophysi</taxon>
        <taxon>Cypriniformes</taxon>
        <taxon>Cyprinidae</taxon>
        <taxon>Labeoninae</taxon>
        <taxon>Labeonini</taxon>
        <taxon>Labeo</taxon>
    </lineage>
</organism>
<reference evidence="1 2" key="1">
    <citation type="submission" date="2018-03" db="EMBL/GenBank/DDBJ databases">
        <title>Draft genome sequence of Rohu Carp (Labeo rohita).</title>
        <authorList>
            <person name="Das P."/>
            <person name="Kushwaha B."/>
            <person name="Joshi C.G."/>
            <person name="Kumar D."/>
            <person name="Nagpure N.S."/>
            <person name="Sahoo L."/>
            <person name="Das S.P."/>
            <person name="Bit A."/>
            <person name="Patnaik S."/>
            <person name="Meher P.K."/>
            <person name="Jayasankar P."/>
            <person name="Koringa P.G."/>
            <person name="Patel N.V."/>
            <person name="Hinsu A.T."/>
            <person name="Kumar R."/>
            <person name="Pandey M."/>
            <person name="Agarwal S."/>
            <person name="Srivastava S."/>
            <person name="Singh M."/>
            <person name="Iquebal M.A."/>
            <person name="Jaiswal S."/>
            <person name="Angadi U.B."/>
            <person name="Kumar N."/>
            <person name="Raza M."/>
            <person name="Shah T.M."/>
            <person name="Rai A."/>
            <person name="Jena J.K."/>
        </authorList>
    </citation>
    <scope>NUCLEOTIDE SEQUENCE [LARGE SCALE GENOMIC DNA]</scope>
    <source>
        <strain evidence="1">DASCIFA01</strain>
        <tissue evidence="1">Testis</tissue>
    </source>
</reference>